<dbReference type="PROSITE" id="PS51109">
    <property type="entry name" value="G5"/>
    <property type="match status" value="1"/>
</dbReference>
<proteinExistence type="predicted"/>
<accession>A0AB33UAA8</accession>
<feature type="chain" id="PRO_5044306048" evidence="6">
    <location>
        <begin position="43"/>
        <end position="653"/>
    </location>
</feature>
<feature type="signal peptide" evidence="6">
    <location>
        <begin position="1"/>
        <end position="42"/>
    </location>
</feature>
<feature type="compositionally biased region" description="Basic and acidic residues" evidence="5">
    <location>
        <begin position="407"/>
        <end position="416"/>
    </location>
</feature>
<protein>
    <submittedName>
        <fullName evidence="8">Surface protein from Gram-positive cocci, anchor region:YSIRK Gram-positive signal peptide</fullName>
    </submittedName>
</protein>
<comment type="caution">
    <text evidence="8">The sequence shown here is derived from an EMBL/GenBank/DDBJ whole genome shotgun (WGS) entry which is preliminary data.</text>
</comment>
<dbReference type="InterPro" id="IPR031792">
    <property type="entry name" value="GAG_BD"/>
</dbReference>
<keyword evidence="2" id="KW-0964">Secreted</keyword>
<dbReference type="Proteomes" id="UP000071601">
    <property type="component" value="Unassembled WGS sequence"/>
</dbReference>
<feature type="compositionally biased region" description="Pro residues" evidence="5">
    <location>
        <begin position="376"/>
        <end position="386"/>
    </location>
</feature>
<evidence type="ECO:0000256" key="5">
    <source>
        <dbReference type="SAM" id="MobiDB-lite"/>
    </source>
</evidence>
<feature type="compositionally biased region" description="Basic and acidic residues" evidence="5">
    <location>
        <begin position="438"/>
        <end position="489"/>
    </location>
</feature>
<keyword evidence="1" id="KW-0134">Cell wall</keyword>
<feature type="compositionally biased region" description="Basic and acidic residues" evidence="5">
    <location>
        <begin position="337"/>
        <end position="346"/>
    </location>
</feature>
<evidence type="ECO:0000259" key="7">
    <source>
        <dbReference type="PROSITE" id="PS51109"/>
    </source>
</evidence>
<dbReference type="RefSeq" id="WP_044684833.1">
    <property type="nucleotide sequence ID" value="NZ_CEGZ01000025.1"/>
</dbReference>
<feature type="compositionally biased region" description="Basic and acidic residues" evidence="5">
    <location>
        <begin position="235"/>
        <end position="256"/>
    </location>
</feature>
<dbReference type="InterPro" id="IPR019931">
    <property type="entry name" value="LPXTG_anchor"/>
</dbReference>
<dbReference type="PRINTS" id="PR01217">
    <property type="entry name" value="PRICHEXTENSN"/>
</dbReference>
<dbReference type="InterPro" id="IPR005877">
    <property type="entry name" value="YSIRK_signal_dom"/>
</dbReference>
<organism evidence="8 9">
    <name type="scientific">Streptococcus suis</name>
    <dbReference type="NCBI Taxonomy" id="1307"/>
    <lineage>
        <taxon>Bacteria</taxon>
        <taxon>Bacillati</taxon>
        <taxon>Bacillota</taxon>
        <taxon>Bacilli</taxon>
        <taxon>Lactobacillales</taxon>
        <taxon>Streptococcaceae</taxon>
        <taxon>Streptococcus</taxon>
    </lineage>
</organism>
<evidence type="ECO:0000256" key="3">
    <source>
        <dbReference type="ARBA" id="ARBA00022729"/>
    </source>
</evidence>
<dbReference type="EMBL" id="FILR01000002">
    <property type="protein sequence ID" value="CYX30547.1"/>
    <property type="molecule type" value="Genomic_DNA"/>
</dbReference>
<evidence type="ECO:0000256" key="2">
    <source>
        <dbReference type="ARBA" id="ARBA00022525"/>
    </source>
</evidence>
<gene>
    <name evidence="8" type="primary">fhaB_2</name>
    <name evidence="8" type="ORF">ERS132525_00350</name>
</gene>
<name>A0AB33UAA8_STRSU</name>
<dbReference type="InterPro" id="IPR011098">
    <property type="entry name" value="G5_dom"/>
</dbReference>
<feature type="compositionally biased region" description="Polar residues" evidence="5">
    <location>
        <begin position="593"/>
        <end position="603"/>
    </location>
</feature>
<dbReference type="Pfam" id="PF07501">
    <property type="entry name" value="G5"/>
    <property type="match status" value="1"/>
</dbReference>
<keyword evidence="3 6" id="KW-0732">Signal</keyword>
<feature type="domain" description="G5" evidence="7">
    <location>
        <begin position="506"/>
        <end position="585"/>
    </location>
</feature>
<dbReference type="SMART" id="SM01208">
    <property type="entry name" value="G5"/>
    <property type="match status" value="1"/>
</dbReference>
<evidence type="ECO:0000256" key="1">
    <source>
        <dbReference type="ARBA" id="ARBA00022512"/>
    </source>
</evidence>
<dbReference type="Pfam" id="PF16828">
    <property type="entry name" value="GAGBD"/>
    <property type="match status" value="1"/>
</dbReference>
<dbReference type="NCBIfam" id="TIGR01168">
    <property type="entry name" value="YSIRK_signal"/>
    <property type="match status" value="1"/>
</dbReference>
<feature type="compositionally biased region" description="Basic and acidic residues" evidence="5">
    <location>
        <begin position="501"/>
        <end position="510"/>
    </location>
</feature>
<evidence type="ECO:0000256" key="6">
    <source>
        <dbReference type="SAM" id="SignalP"/>
    </source>
</evidence>
<feature type="compositionally biased region" description="Basic and acidic residues" evidence="5">
    <location>
        <begin position="267"/>
        <end position="276"/>
    </location>
</feature>
<evidence type="ECO:0000313" key="8">
    <source>
        <dbReference type="EMBL" id="CYX30547.1"/>
    </source>
</evidence>
<feature type="region of interest" description="Disordered" evidence="5">
    <location>
        <begin position="197"/>
        <end position="510"/>
    </location>
</feature>
<dbReference type="InterPro" id="IPR038349">
    <property type="entry name" value="GAG_BD_sf"/>
</dbReference>
<feature type="region of interest" description="Disordered" evidence="5">
    <location>
        <begin position="590"/>
        <end position="619"/>
    </location>
</feature>
<feature type="compositionally biased region" description="Pro residues" evidence="5">
    <location>
        <begin position="306"/>
        <end position="316"/>
    </location>
</feature>
<feature type="compositionally biased region" description="Basic and acidic residues" evidence="5">
    <location>
        <begin position="197"/>
        <end position="227"/>
    </location>
</feature>
<evidence type="ECO:0000313" key="9">
    <source>
        <dbReference type="Proteomes" id="UP000071601"/>
    </source>
</evidence>
<keyword evidence="4" id="KW-0572">Peptidoglycan-anchor</keyword>
<sequence>METANKKFRYSIRKFKVGVGSVLLATCLLGAGVSTPTAFAMADPSPATEDTEVKKTPLQHLEELVEELKMDLEELKKFPEYDRSKYPLQKELWEENLRFGKNQMDLVSTLKEDNAGFSTIPQRLYDFRNHIKWERLTRQVDQYRKKYPDNARIEEEYKSHLEQTDGNNYASQEDVNLQASTNDAEQALERIQKIVQELEPKEEPAPVPKEEETPKTDTEAPKDEKEIPAPTPDAPKAEEDAPAPKEEETPAPKEEPAPTPAPETPTDEPKMDEPKAEMPVPAPKEEEVPTPAPMPDAPKAEEEIPAPMPEAPAPTPEEPKTEEDAPTPAPVPETPMDEPKMEEPKSEMPAPAPKEDEVPVPAPEAEAPKAEEEIPAPMPEAPAPTPEEPKTEEDAPTPAPVPETPMDEPKMEEPKSEMPAPAPKEDEVPAPAPETPMDEPKMEEPKTDKVESDKQMPEAKQPEMEKPKAEDMPKEEIPKAEQPKAEDSAPKTAVPEVAPKTAEKPKLDFTTKERKVEEALPIKEEIRYDASLALGKSYLLQEGKAGKKVSVYQDVIVDGKVVATNLLSETVVEGQNRILVKGSLEMKKEEVKTTPSVQSNPTLSHKGAPSANKATLPATGEQRNNLSLVGLGLAGISLAVVATAINKKSKDQI</sequence>
<dbReference type="Gene3D" id="2.20.230.10">
    <property type="entry name" value="Resuscitation-promoting factor rpfb"/>
    <property type="match status" value="1"/>
</dbReference>
<dbReference type="AlphaFoldDB" id="A0AB33UAA8"/>
<dbReference type="Pfam" id="PF04650">
    <property type="entry name" value="YSIRK_signal"/>
    <property type="match status" value="1"/>
</dbReference>
<reference evidence="8 9" key="1">
    <citation type="submission" date="2016-02" db="EMBL/GenBank/DDBJ databases">
        <authorList>
            <consortium name="Pathogen Informatics"/>
        </authorList>
    </citation>
    <scope>NUCLEOTIDE SEQUENCE [LARGE SCALE GENOMIC DNA]</scope>
    <source>
        <strain evidence="8 9">SS985</strain>
    </source>
</reference>
<dbReference type="Pfam" id="PF00746">
    <property type="entry name" value="Gram_pos_anchor"/>
    <property type="match status" value="1"/>
</dbReference>
<evidence type="ECO:0000256" key="4">
    <source>
        <dbReference type="ARBA" id="ARBA00023088"/>
    </source>
</evidence>
<dbReference type="Gene3D" id="1.20.140.130">
    <property type="match status" value="1"/>
</dbReference>